<dbReference type="InterPro" id="IPR012677">
    <property type="entry name" value="Nucleotide-bd_a/b_plait_sf"/>
</dbReference>
<feature type="non-terminal residue" evidence="4">
    <location>
        <position position="1"/>
    </location>
</feature>
<name>A0AAN8WP01_HALRR</name>
<dbReference type="Pfam" id="PF00076">
    <property type="entry name" value="RRM_1"/>
    <property type="match status" value="1"/>
</dbReference>
<gene>
    <name evidence="4" type="ORF">SK128_021364</name>
</gene>
<dbReference type="Proteomes" id="UP001381693">
    <property type="component" value="Unassembled WGS sequence"/>
</dbReference>
<dbReference type="GO" id="GO:0003723">
    <property type="term" value="F:RNA binding"/>
    <property type="evidence" value="ECO:0007669"/>
    <property type="project" value="UniProtKB-UniRule"/>
</dbReference>
<dbReference type="PROSITE" id="PS50102">
    <property type="entry name" value="RRM"/>
    <property type="match status" value="1"/>
</dbReference>
<organism evidence="4 5">
    <name type="scientific">Halocaridina rubra</name>
    <name type="common">Hawaiian red shrimp</name>
    <dbReference type="NCBI Taxonomy" id="373956"/>
    <lineage>
        <taxon>Eukaryota</taxon>
        <taxon>Metazoa</taxon>
        <taxon>Ecdysozoa</taxon>
        <taxon>Arthropoda</taxon>
        <taxon>Crustacea</taxon>
        <taxon>Multicrustacea</taxon>
        <taxon>Malacostraca</taxon>
        <taxon>Eumalacostraca</taxon>
        <taxon>Eucarida</taxon>
        <taxon>Decapoda</taxon>
        <taxon>Pleocyemata</taxon>
        <taxon>Caridea</taxon>
        <taxon>Atyoidea</taxon>
        <taxon>Atyidae</taxon>
        <taxon>Halocaridina</taxon>
    </lineage>
</organism>
<evidence type="ECO:0000256" key="2">
    <source>
        <dbReference type="PROSITE-ProRule" id="PRU00176"/>
    </source>
</evidence>
<feature type="domain" description="RRM" evidence="3">
    <location>
        <begin position="1"/>
        <end position="69"/>
    </location>
</feature>
<keyword evidence="5" id="KW-1185">Reference proteome</keyword>
<dbReference type="EMBL" id="JAXCGZ010016012">
    <property type="protein sequence ID" value="KAK7069630.1"/>
    <property type="molecule type" value="Genomic_DNA"/>
</dbReference>
<dbReference type="Gene3D" id="3.30.70.330">
    <property type="match status" value="1"/>
</dbReference>
<dbReference type="InterPro" id="IPR000504">
    <property type="entry name" value="RRM_dom"/>
</dbReference>
<dbReference type="AlphaFoldDB" id="A0AAN8WP01"/>
<protein>
    <recommendedName>
        <fullName evidence="3">RRM domain-containing protein</fullName>
    </recommendedName>
</protein>
<accession>A0AAN8WP01</accession>
<evidence type="ECO:0000313" key="4">
    <source>
        <dbReference type="EMBL" id="KAK7069630.1"/>
    </source>
</evidence>
<keyword evidence="1 2" id="KW-0694">RNA-binding</keyword>
<dbReference type="SUPFAM" id="SSF54928">
    <property type="entry name" value="RNA-binding domain, RBD"/>
    <property type="match status" value="1"/>
</dbReference>
<comment type="caution">
    <text evidence="4">The sequence shown here is derived from an EMBL/GenBank/DDBJ whole genome shotgun (WGS) entry which is preliminary data.</text>
</comment>
<sequence length="127" mass="14393">VTSYDLKAEFSVYVNVVRAFTIKDKITKYSKGYGFVEVSQPHEVQKLLDLKYGDKYIRGKPVTIKPARKKTTVRGDDSYVRIPMSDRPYDLEAADPSLPCIHMLVDDVLFKILDNLPVNALIGVERG</sequence>
<evidence type="ECO:0000313" key="5">
    <source>
        <dbReference type="Proteomes" id="UP001381693"/>
    </source>
</evidence>
<proteinExistence type="predicted"/>
<reference evidence="4 5" key="1">
    <citation type="submission" date="2023-11" db="EMBL/GenBank/DDBJ databases">
        <title>Halocaridina rubra genome assembly.</title>
        <authorList>
            <person name="Smith C."/>
        </authorList>
    </citation>
    <scope>NUCLEOTIDE SEQUENCE [LARGE SCALE GENOMIC DNA]</scope>
    <source>
        <strain evidence="4">EP-1</strain>
        <tissue evidence="4">Whole</tissue>
    </source>
</reference>
<evidence type="ECO:0000256" key="1">
    <source>
        <dbReference type="ARBA" id="ARBA00022884"/>
    </source>
</evidence>
<dbReference type="InterPro" id="IPR035979">
    <property type="entry name" value="RBD_domain_sf"/>
</dbReference>
<evidence type="ECO:0000259" key="3">
    <source>
        <dbReference type="PROSITE" id="PS50102"/>
    </source>
</evidence>